<protein>
    <submittedName>
        <fullName evidence="1">Uncharacterized protein</fullName>
    </submittedName>
</protein>
<sequence length="218" mass="22964">MAHRNSRQSTCTLKDGSAALVACPGHTQLADWTLHAGASISDLRAGLFHRLELSSPRAGLHQRPSAPPACLDLAWKGGLRSLKRCASHAGDEHCATIGFGNRGSGSAGLLQCCHWHNADSPHAEFSGQDSACALDFWIRATPSLVKTKAMEAQKGLVPEDNLGNVPRSASAYGNQGLGDPVLLKAVLYGTARILATYTGAVRHPAQRDAANAERGKAL</sequence>
<name>A0A1Q9CSX2_SYMMI</name>
<organism evidence="1 2">
    <name type="scientific">Symbiodinium microadriaticum</name>
    <name type="common">Dinoflagellate</name>
    <name type="synonym">Zooxanthella microadriatica</name>
    <dbReference type="NCBI Taxonomy" id="2951"/>
    <lineage>
        <taxon>Eukaryota</taxon>
        <taxon>Sar</taxon>
        <taxon>Alveolata</taxon>
        <taxon>Dinophyceae</taxon>
        <taxon>Suessiales</taxon>
        <taxon>Symbiodiniaceae</taxon>
        <taxon>Symbiodinium</taxon>
    </lineage>
</organism>
<keyword evidence="2" id="KW-1185">Reference proteome</keyword>
<comment type="caution">
    <text evidence="1">The sequence shown here is derived from an EMBL/GenBank/DDBJ whole genome shotgun (WGS) entry which is preliminary data.</text>
</comment>
<gene>
    <name evidence="1" type="ORF">AK812_SmicGene32947</name>
</gene>
<dbReference type="EMBL" id="LSRX01000942">
    <property type="protein sequence ID" value="OLP85995.1"/>
    <property type="molecule type" value="Genomic_DNA"/>
</dbReference>
<dbReference type="Proteomes" id="UP000186817">
    <property type="component" value="Unassembled WGS sequence"/>
</dbReference>
<reference evidence="1 2" key="1">
    <citation type="submission" date="2016-02" db="EMBL/GenBank/DDBJ databases">
        <title>Genome analysis of coral dinoflagellate symbionts highlights evolutionary adaptations to a symbiotic lifestyle.</title>
        <authorList>
            <person name="Aranda M."/>
            <person name="Li Y."/>
            <person name="Liew Y.J."/>
            <person name="Baumgarten S."/>
            <person name="Simakov O."/>
            <person name="Wilson M."/>
            <person name="Piel J."/>
            <person name="Ashoor H."/>
            <person name="Bougouffa S."/>
            <person name="Bajic V.B."/>
            <person name="Ryu T."/>
            <person name="Ravasi T."/>
            <person name="Bayer T."/>
            <person name="Micklem G."/>
            <person name="Kim H."/>
            <person name="Bhak J."/>
            <person name="Lajeunesse T.C."/>
            <person name="Voolstra C.R."/>
        </authorList>
    </citation>
    <scope>NUCLEOTIDE SEQUENCE [LARGE SCALE GENOMIC DNA]</scope>
    <source>
        <strain evidence="1 2">CCMP2467</strain>
    </source>
</reference>
<accession>A0A1Q9CSX2</accession>
<evidence type="ECO:0000313" key="1">
    <source>
        <dbReference type="EMBL" id="OLP85995.1"/>
    </source>
</evidence>
<evidence type="ECO:0000313" key="2">
    <source>
        <dbReference type="Proteomes" id="UP000186817"/>
    </source>
</evidence>
<dbReference type="AlphaFoldDB" id="A0A1Q9CSX2"/>
<proteinExistence type="predicted"/>